<comment type="caution">
    <text evidence="7">The sequence shown here is derived from an EMBL/GenBank/DDBJ whole genome shotgun (WGS) entry which is preliminary data.</text>
</comment>
<evidence type="ECO:0000259" key="6">
    <source>
        <dbReference type="SMART" id="SM01001"/>
    </source>
</evidence>
<reference evidence="7 8" key="1">
    <citation type="submission" date="2020-08" db="EMBL/GenBank/DDBJ databases">
        <title>Genomic Encyclopedia of Type Strains, Phase IV (KMG-IV): sequencing the most valuable type-strain genomes for metagenomic binning, comparative biology and taxonomic classification.</title>
        <authorList>
            <person name="Goeker M."/>
        </authorList>
    </citation>
    <scope>NUCLEOTIDE SEQUENCE [LARGE SCALE GENOMIC DNA]</scope>
    <source>
        <strain evidence="7 8">DSM 22071</strain>
    </source>
</reference>
<dbReference type="EMBL" id="JACHID010000008">
    <property type="protein sequence ID" value="MBB5022184.1"/>
    <property type="molecule type" value="Genomic_DNA"/>
</dbReference>
<dbReference type="Pfam" id="PF00731">
    <property type="entry name" value="AIRC"/>
    <property type="match status" value="1"/>
</dbReference>
<comment type="similarity">
    <text evidence="3">Belongs to the AIR carboxylase family. Class I subfamily.</text>
</comment>
<dbReference type="Gene3D" id="3.40.50.1970">
    <property type="match status" value="1"/>
</dbReference>
<dbReference type="PANTHER" id="PTHR23046">
    <property type="entry name" value="PHOSPHORIBOSYLAMINOIMIDAZOLE CARBOXYLASE CATALYTIC SUBUNIT"/>
    <property type="match status" value="1"/>
</dbReference>
<dbReference type="SMART" id="SM01001">
    <property type="entry name" value="AIRC"/>
    <property type="match status" value="1"/>
</dbReference>
<dbReference type="SUPFAM" id="SSF52255">
    <property type="entry name" value="N5-CAIR mutase (phosphoribosylaminoimidazole carboxylase, PurE)"/>
    <property type="match status" value="1"/>
</dbReference>
<dbReference type="InterPro" id="IPR024694">
    <property type="entry name" value="PurE_prokaryotes"/>
</dbReference>
<dbReference type="UniPathway" id="UPA00074">
    <property type="reaction ID" value="UER00943"/>
</dbReference>
<evidence type="ECO:0000256" key="4">
    <source>
        <dbReference type="PIRNR" id="PIRNR001338"/>
    </source>
</evidence>
<dbReference type="NCBIfam" id="TIGR01162">
    <property type="entry name" value="purE"/>
    <property type="match status" value="1"/>
</dbReference>
<dbReference type="EC" id="5.4.99.18" evidence="3 4"/>
<sequence>MSYTVGIVMGSDNDMEVMQEAVLALREFGIKSEVIVSSAHRTPERTLEWTKTARERGLSAIIAGAGAAAHLAGVVSSKTTLPVVAVPISATSLNGLDALLSTVQMPAGVPVACMAIGKAGARNAGIYVAMMLGMNDEEIARKLDQYKLDMATKVMEKSKRIEQEWNQ</sequence>
<keyword evidence="8" id="KW-1185">Reference proteome</keyword>
<dbReference type="InterPro" id="IPR033747">
    <property type="entry name" value="PurE_ClassI"/>
</dbReference>
<dbReference type="InterPro" id="IPR000031">
    <property type="entry name" value="PurE_dom"/>
</dbReference>
<dbReference type="GO" id="GO:0034023">
    <property type="term" value="F:5-(carboxyamino)imidazole ribonucleotide mutase activity"/>
    <property type="evidence" value="ECO:0007669"/>
    <property type="project" value="UniProtKB-UniRule"/>
</dbReference>
<dbReference type="PIRSF" id="PIRSF001338">
    <property type="entry name" value="AIR_carboxylase"/>
    <property type="match status" value="1"/>
</dbReference>
<accession>A0A7W8DH95</accession>
<dbReference type="PANTHER" id="PTHR23046:SF2">
    <property type="entry name" value="PHOSPHORIBOSYLAMINOIMIDAZOLE CARBOXYLASE"/>
    <property type="match status" value="1"/>
</dbReference>
<name>A0A7W8DH95_9BACT</name>
<proteinExistence type="inferred from homology"/>
<evidence type="ECO:0000256" key="2">
    <source>
        <dbReference type="ARBA" id="ARBA00023235"/>
    </source>
</evidence>
<comment type="pathway">
    <text evidence="3 4">Purine metabolism; IMP biosynthesis via de novo pathway; 5-amino-1-(5-phospho-D-ribosyl)imidazole-4-carboxylate from 5-amino-1-(5-phospho-D-ribosyl)imidazole (N5-CAIR route): step 2/2.</text>
</comment>
<keyword evidence="1 3" id="KW-0658">Purine biosynthesis</keyword>
<evidence type="ECO:0000256" key="5">
    <source>
        <dbReference type="PIRSR" id="PIRSR001338-1"/>
    </source>
</evidence>
<gene>
    <name evidence="3" type="primary">purE</name>
    <name evidence="7" type="ORF">HNR37_001512</name>
</gene>
<dbReference type="RefSeq" id="WP_183732233.1">
    <property type="nucleotide sequence ID" value="NZ_JACHID010000008.1"/>
</dbReference>
<evidence type="ECO:0000313" key="7">
    <source>
        <dbReference type="EMBL" id="MBB5022184.1"/>
    </source>
</evidence>
<organism evidence="7 8">
    <name type="scientific">Desulfurispira natronophila</name>
    <dbReference type="NCBI Taxonomy" id="682562"/>
    <lineage>
        <taxon>Bacteria</taxon>
        <taxon>Pseudomonadati</taxon>
        <taxon>Chrysiogenota</taxon>
        <taxon>Chrysiogenia</taxon>
        <taxon>Chrysiogenales</taxon>
        <taxon>Chrysiogenaceae</taxon>
        <taxon>Desulfurispira</taxon>
    </lineage>
</organism>
<feature type="domain" description="PurE" evidence="6">
    <location>
        <begin position="3"/>
        <end position="154"/>
    </location>
</feature>
<evidence type="ECO:0000313" key="8">
    <source>
        <dbReference type="Proteomes" id="UP000528322"/>
    </source>
</evidence>
<dbReference type="Proteomes" id="UP000528322">
    <property type="component" value="Unassembled WGS sequence"/>
</dbReference>
<comment type="function">
    <text evidence="3 4">Catalyzes the conversion of N5-carboxyaminoimidazole ribonucleotide (N5-CAIR) to 4-carboxy-5-aminoimidazole ribonucleotide (CAIR).</text>
</comment>
<feature type="binding site" evidence="3 5">
    <location>
        <position position="41"/>
    </location>
    <ligand>
        <name>substrate</name>
    </ligand>
</feature>
<keyword evidence="2 3" id="KW-0413">Isomerase</keyword>
<feature type="binding site" evidence="3 5">
    <location>
        <position position="11"/>
    </location>
    <ligand>
        <name>substrate</name>
    </ligand>
</feature>
<dbReference type="AlphaFoldDB" id="A0A7W8DH95"/>
<dbReference type="GO" id="GO:0006189">
    <property type="term" value="P:'de novo' IMP biosynthetic process"/>
    <property type="evidence" value="ECO:0007669"/>
    <property type="project" value="UniProtKB-UniRule"/>
</dbReference>
<protein>
    <recommendedName>
        <fullName evidence="3 4">N5-carboxyaminoimidazole ribonucleotide mutase</fullName>
        <shortName evidence="3 4">N5-CAIR mutase</shortName>
        <ecNumber evidence="3 4">5.4.99.18</ecNumber>
    </recommendedName>
    <alternativeName>
        <fullName evidence="3">5-(carboxyamino)imidazole ribonucleotide mutase</fullName>
    </alternativeName>
</protein>
<feature type="binding site" evidence="3 5">
    <location>
        <position position="14"/>
    </location>
    <ligand>
        <name>substrate</name>
    </ligand>
</feature>
<dbReference type="HAMAP" id="MF_01929">
    <property type="entry name" value="PurE_classI"/>
    <property type="match status" value="1"/>
</dbReference>
<evidence type="ECO:0000256" key="1">
    <source>
        <dbReference type="ARBA" id="ARBA00022755"/>
    </source>
</evidence>
<evidence type="ECO:0000256" key="3">
    <source>
        <dbReference type="HAMAP-Rule" id="MF_01929"/>
    </source>
</evidence>
<comment type="catalytic activity">
    <reaction evidence="3 4">
        <text>5-carboxyamino-1-(5-phospho-D-ribosyl)imidazole + H(+) = 5-amino-1-(5-phospho-D-ribosyl)imidazole-4-carboxylate</text>
        <dbReference type="Rhea" id="RHEA:13193"/>
        <dbReference type="ChEBI" id="CHEBI:15378"/>
        <dbReference type="ChEBI" id="CHEBI:58730"/>
        <dbReference type="ChEBI" id="CHEBI:77657"/>
        <dbReference type="EC" id="5.4.99.18"/>
    </reaction>
</comment>